<evidence type="ECO:0000313" key="2">
    <source>
        <dbReference type="EMBL" id="SVC72745.1"/>
    </source>
</evidence>
<dbReference type="PANTHER" id="PTHR40257">
    <property type="match status" value="1"/>
</dbReference>
<organism evidence="2">
    <name type="scientific">marine metagenome</name>
    <dbReference type="NCBI Taxonomy" id="408172"/>
    <lineage>
        <taxon>unclassified sequences</taxon>
        <taxon>metagenomes</taxon>
        <taxon>ecological metagenomes</taxon>
    </lineage>
</organism>
<dbReference type="AlphaFoldDB" id="A0A382PJB2"/>
<dbReference type="PANTHER" id="PTHR40257:SF1">
    <property type="entry name" value="DUF1330 DOMAIN-CONTAINING PROTEIN"/>
    <property type="match status" value="1"/>
</dbReference>
<evidence type="ECO:0000259" key="1">
    <source>
        <dbReference type="Pfam" id="PF07045"/>
    </source>
</evidence>
<dbReference type="InterPro" id="IPR011008">
    <property type="entry name" value="Dimeric_a/b-barrel"/>
</dbReference>
<sequence length="138" mass="15446">MGICIMNGLEISAEQIEQLRLLPDSGPVIMANFCKYRELSADGAGTGRDAYRRYSSCVISLLKERGGNILWAGNAEAVALGLPEDGDWDFIVLVQYPNRAAFIDMMTSPEYEECNVHRLNGLERHTIIAVEEQFSRFN</sequence>
<dbReference type="Gene3D" id="3.30.70.100">
    <property type="match status" value="1"/>
</dbReference>
<dbReference type="SUPFAM" id="SSF54909">
    <property type="entry name" value="Dimeric alpha+beta barrel"/>
    <property type="match status" value="1"/>
</dbReference>
<protein>
    <recommendedName>
        <fullName evidence="1">DUF1330 domain-containing protein</fullName>
    </recommendedName>
</protein>
<gene>
    <name evidence="2" type="ORF">METZ01_LOCUS325599</name>
</gene>
<name>A0A382PJB2_9ZZZZ</name>
<accession>A0A382PJB2</accession>
<reference evidence="2" key="1">
    <citation type="submission" date="2018-05" db="EMBL/GenBank/DDBJ databases">
        <authorList>
            <person name="Lanie J.A."/>
            <person name="Ng W.-L."/>
            <person name="Kazmierczak K.M."/>
            <person name="Andrzejewski T.M."/>
            <person name="Davidsen T.M."/>
            <person name="Wayne K.J."/>
            <person name="Tettelin H."/>
            <person name="Glass J.I."/>
            <person name="Rusch D."/>
            <person name="Podicherti R."/>
            <person name="Tsui H.-C.T."/>
            <person name="Winkler M.E."/>
        </authorList>
    </citation>
    <scope>NUCLEOTIDE SEQUENCE</scope>
</reference>
<feature type="domain" description="DUF1330" evidence="1">
    <location>
        <begin position="48"/>
        <end position="128"/>
    </location>
</feature>
<dbReference type="EMBL" id="UINC01107398">
    <property type="protein sequence ID" value="SVC72745.1"/>
    <property type="molecule type" value="Genomic_DNA"/>
</dbReference>
<proteinExistence type="predicted"/>
<dbReference type="InterPro" id="IPR010753">
    <property type="entry name" value="DUF1330"/>
</dbReference>
<dbReference type="Pfam" id="PF07045">
    <property type="entry name" value="DUF1330"/>
    <property type="match status" value="1"/>
</dbReference>